<dbReference type="PANTHER" id="PTHR42878:SF15">
    <property type="entry name" value="BACTERIOPHYTOCHROME"/>
    <property type="match status" value="1"/>
</dbReference>
<dbReference type="InterPro" id="IPR005467">
    <property type="entry name" value="His_kinase_dom"/>
</dbReference>
<dbReference type="SMART" id="SM00388">
    <property type="entry name" value="HisKA"/>
    <property type="match status" value="1"/>
</dbReference>
<dbReference type="SUPFAM" id="SSF47384">
    <property type="entry name" value="Homodimeric domain of signal transducing histidine kinase"/>
    <property type="match status" value="1"/>
</dbReference>
<dbReference type="SUPFAM" id="SSF55874">
    <property type="entry name" value="ATPase domain of HSP90 chaperone/DNA topoisomerase II/histidine kinase"/>
    <property type="match status" value="1"/>
</dbReference>
<name>D2QLG4_SPILD</name>
<reference evidence="9 10" key="1">
    <citation type="journal article" date="2010" name="Stand. Genomic Sci.">
        <title>Complete genome sequence of Spirosoma linguale type strain (1).</title>
        <authorList>
            <person name="Lail K."/>
            <person name="Sikorski J."/>
            <person name="Saunders E."/>
            <person name="Lapidus A."/>
            <person name="Glavina Del Rio T."/>
            <person name="Copeland A."/>
            <person name="Tice H."/>
            <person name="Cheng J.-F."/>
            <person name="Lucas S."/>
            <person name="Nolan M."/>
            <person name="Bruce D."/>
            <person name="Goodwin L."/>
            <person name="Pitluck S."/>
            <person name="Ivanova N."/>
            <person name="Mavromatis K."/>
            <person name="Ovchinnikova G."/>
            <person name="Pati A."/>
            <person name="Chen A."/>
            <person name="Palaniappan K."/>
            <person name="Land M."/>
            <person name="Hauser L."/>
            <person name="Chang Y.-J."/>
            <person name="Jeffries C.D."/>
            <person name="Chain P."/>
            <person name="Brettin T."/>
            <person name="Detter J.C."/>
            <person name="Schuetze A."/>
            <person name="Rohde M."/>
            <person name="Tindall B.J."/>
            <person name="Goeker M."/>
            <person name="Bristow J."/>
            <person name="Eisen J.A."/>
            <person name="Markowitz V."/>
            <person name="Hugenholtz P."/>
            <person name="Kyrpides N.C."/>
            <person name="Klenk H.-P."/>
            <person name="Chen F."/>
        </authorList>
    </citation>
    <scope>NUCLEOTIDE SEQUENCE [LARGE SCALE GENOMIC DNA]</scope>
    <source>
        <strain evidence="10">ATCC 33905 / DSM 74 / LMG 10896 / Claus 1</strain>
    </source>
</reference>
<sequence length="573" mass="64326">MNLKTLLPFLLALTLLTVVILIDRHNFNQMRNYTIQVDRSRDIINRLERLSNHFKSVQIYSPAAAAKAPVNFYQLYKFEAAHLRQELTQLHPLLKADSTQYKRLLTVNRLIERHWSTLMVNNIGELIQQGQGWRLNDLFRVHQLINQAVDYENALRQCRQQELTRSTTISQAASNTFSLVALVILLVTFGVNVRLNHRRKMLQGFLASILNTSRNGIVNLQPVRKQDQVVDFKVDYANAAAEDLLGISPTQIKGQHLLSLPGFESGKAELMNHFLKGMNTDQAEPFEWLLQINGATVWLYVISGQHNGGLTVTLQDITSLKHYQQDLQTKIEQLNRSNEDLQQFASIASHDLQEPLRKVQSFGDILRDQYSDQLGEGVYYLLRMQNAATRMSVLIKDLLSFSRISTGEPSKIAVNLEDIVQKVLSDLDLQVAETRAAIDVGVLPTLPGNASQLRQLFQNLLSNALKFHSADSTPVIRITCQPAGADELPAGMQSVQPTTAYHCIDVIDNGIGFEEKYLDRIFQIFQRLHGKQAFAGTGIGLAICAKVVANHGGFITARSQTGQGTTFSVYLPV</sequence>
<evidence type="ECO:0000256" key="7">
    <source>
        <dbReference type="SAM" id="Phobius"/>
    </source>
</evidence>
<dbReference type="RefSeq" id="WP_012927636.1">
    <property type="nucleotide sequence ID" value="NC_013730.1"/>
</dbReference>
<feature type="domain" description="Histidine kinase" evidence="8">
    <location>
        <begin position="347"/>
        <end position="573"/>
    </location>
</feature>
<dbReference type="Gene3D" id="1.10.287.130">
    <property type="match status" value="1"/>
</dbReference>
<dbReference type="HOGENOM" id="CLU_000445_114_71_10"/>
<dbReference type="InterPro" id="IPR036890">
    <property type="entry name" value="HATPase_C_sf"/>
</dbReference>
<protein>
    <recommendedName>
        <fullName evidence="2">histidine kinase</fullName>
        <ecNumber evidence="2">2.7.13.3</ecNumber>
    </recommendedName>
</protein>
<dbReference type="CDD" id="cd00082">
    <property type="entry name" value="HisKA"/>
    <property type="match status" value="1"/>
</dbReference>
<dbReference type="SMART" id="SM00387">
    <property type="entry name" value="HATPase_c"/>
    <property type="match status" value="1"/>
</dbReference>
<dbReference type="InterPro" id="IPR000014">
    <property type="entry name" value="PAS"/>
</dbReference>
<evidence type="ECO:0000259" key="8">
    <source>
        <dbReference type="PROSITE" id="PS50109"/>
    </source>
</evidence>
<keyword evidence="3" id="KW-0597">Phosphoprotein</keyword>
<dbReference type="SUPFAM" id="SSF55785">
    <property type="entry name" value="PYP-like sensor domain (PAS domain)"/>
    <property type="match status" value="1"/>
</dbReference>
<dbReference type="GO" id="GO:0000155">
    <property type="term" value="F:phosphorelay sensor kinase activity"/>
    <property type="evidence" value="ECO:0007669"/>
    <property type="project" value="InterPro"/>
</dbReference>
<keyword evidence="7" id="KW-1133">Transmembrane helix</keyword>
<dbReference type="PRINTS" id="PR00344">
    <property type="entry name" value="BCTRLSENSOR"/>
</dbReference>
<dbReference type="GO" id="GO:0000156">
    <property type="term" value="F:phosphorelay response regulator activity"/>
    <property type="evidence" value="ECO:0007669"/>
    <property type="project" value="TreeGrafter"/>
</dbReference>
<dbReference type="GO" id="GO:0030295">
    <property type="term" value="F:protein kinase activator activity"/>
    <property type="evidence" value="ECO:0007669"/>
    <property type="project" value="TreeGrafter"/>
</dbReference>
<dbReference type="GO" id="GO:0016020">
    <property type="term" value="C:membrane"/>
    <property type="evidence" value="ECO:0007669"/>
    <property type="project" value="UniProtKB-SubCell"/>
</dbReference>
<dbReference type="eggNOG" id="COG4251">
    <property type="taxonomic scope" value="Bacteria"/>
</dbReference>
<evidence type="ECO:0000256" key="1">
    <source>
        <dbReference type="ARBA" id="ARBA00000085"/>
    </source>
</evidence>
<dbReference type="PROSITE" id="PS50109">
    <property type="entry name" value="HIS_KIN"/>
    <property type="match status" value="1"/>
</dbReference>
<dbReference type="STRING" id="504472.Slin_3100"/>
<proteinExistence type="predicted"/>
<dbReference type="InterPro" id="IPR004358">
    <property type="entry name" value="Sig_transdc_His_kin-like_C"/>
</dbReference>
<keyword evidence="10" id="KW-1185">Reference proteome</keyword>
<accession>D2QLG4</accession>
<dbReference type="InterPro" id="IPR036097">
    <property type="entry name" value="HisK_dim/P_sf"/>
</dbReference>
<organism evidence="9 10">
    <name type="scientific">Spirosoma linguale (strain ATCC 33905 / DSM 74 / LMG 10896 / Claus 1)</name>
    <dbReference type="NCBI Taxonomy" id="504472"/>
    <lineage>
        <taxon>Bacteria</taxon>
        <taxon>Pseudomonadati</taxon>
        <taxon>Bacteroidota</taxon>
        <taxon>Cytophagia</taxon>
        <taxon>Cytophagales</taxon>
        <taxon>Cytophagaceae</taxon>
        <taxon>Spirosoma</taxon>
    </lineage>
</organism>
<keyword evidence="5 9" id="KW-0418">Kinase</keyword>
<dbReference type="Gene3D" id="3.30.450.20">
    <property type="entry name" value="PAS domain"/>
    <property type="match status" value="1"/>
</dbReference>
<keyword evidence="4" id="KW-0808">Transferase</keyword>
<dbReference type="AlphaFoldDB" id="D2QLG4"/>
<feature type="transmembrane region" description="Helical" evidence="7">
    <location>
        <begin position="176"/>
        <end position="195"/>
    </location>
</feature>
<dbReference type="Gene3D" id="3.30.565.10">
    <property type="entry name" value="Histidine kinase-like ATPase, C-terminal domain"/>
    <property type="match status" value="1"/>
</dbReference>
<evidence type="ECO:0000256" key="6">
    <source>
        <dbReference type="ARBA" id="ARBA00023136"/>
    </source>
</evidence>
<dbReference type="InterPro" id="IPR003594">
    <property type="entry name" value="HATPase_dom"/>
</dbReference>
<dbReference type="Pfam" id="PF00512">
    <property type="entry name" value="HisKA"/>
    <property type="match status" value="1"/>
</dbReference>
<evidence type="ECO:0000313" key="10">
    <source>
        <dbReference type="Proteomes" id="UP000002028"/>
    </source>
</evidence>
<keyword evidence="6 7" id="KW-0472">Membrane</keyword>
<dbReference type="InterPro" id="IPR035965">
    <property type="entry name" value="PAS-like_dom_sf"/>
</dbReference>
<evidence type="ECO:0000256" key="2">
    <source>
        <dbReference type="ARBA" id="ARBA00012438"/>
    </source>
</evidence>
<dbReference type="Pfam" id="PF02518">
    <property type="entry name" value="HATPase_c"/>
    <property type="match status" value="1"/>
</dbReference>
<dbReference type="PANTHER" id="PTHR42878">
    <property type="entry name" value="TWO-COMPONENT HISTIDINE KINASE"/>
    <property type="match status" value="1"/>
</dbReference>
<evidence type="ECO:0000256" key="5">
    <source>
        <dbReference type="ARBA" id="ARBA00022777"/>
    </source>
</evidence>
<dbReference type="GO" id="GO:0007234">
    <property type="term" value="P:osmosensory signaling via phosphorelay pathway"/>
    <property type="evidence" value="ECO:0007669"/>
    <property type="project" value="TreeGrafter"/>
</dbReference>
<keyword evidence="7" id="KW-0812">Transmembrane</keyword>
<comment type="catalytic activity">
    <reaction evidence="1">
        <text>ATP + protein L-histidine = ADP + protein N-phospho-L-histidine.</text>
        <dbReference type="EC" id="2.7.13.3"/>
    </reaction>
</comment>
<evidence type="ECO:0000256" key="4">
    <source>
        <dbReference type="ARBA" id="ARBA00022679"/>
    </source>
</evidence>
<dbReference type="EC" id="2.7.13.3" evidence="2"/>
<dbReference type="InterPro" id="IPR050351">
    <property type="entry name" value="BphY/WalK/GraS-like"/>
</dbReference>
<dbReference type="Pfam" id="PF13426">
    <property type="entry name" value="PAS_9"/>
    <property type="match status" value="1"/>
</dbReference>
<dbReference type="InterPro" id="IPR003661">
    <property type="entry name" value="HisK_dim/P_dom"/>
</dbReference>
<dbReference type="Proteomes" id="UP000002028">
    <property type="component" value="Chromosome"/>
</dbReference>
<gene>
    <name evidence="9" type="ordered locus">Slin_3100</name>
</gene>
<evidence type="ECO:0000313" key="9">
    <source>
        <dbReference type="EMBL" id="ADB39111.1"/>
    </source>
</evidence>
<evidence type="ECO:0000256" key="3">
    <source>
        <dbReference type="ARBA" id="ARBA00022553"/>
    </source>
</evidence>
<dbReference type="EMBL" id="CP001769">
    <property type="protein sequence ID" value="ADB39111.1"/>
    <property type="molecule type" value="Genomic_DNA"/>
</dbReference>
<dbReference type="KEGG" id="sli:Slin_3100"/>